<name>A0A9D2BDU0_9FIRM</name>
<organism evidence="2 3">
    <name type="scientific">Candidatus Anaerobutyricum stercoripullorum</name>
    <dbReference type="NCBI Taxonomy" id="2838456"/>
    <lineage>
        <taxon>Bacteria</taxon>
        <taxon>Bacillati</taxon>
        <taxon>Bacillota</taxon>
        <taxon>Clostridia</taxon>
        <taxon>Lachnospirales</taxon>
        <taxon>Lachnospiraceae</taxon>
        <taxon>Anaerobutyricum</taxon>
    </lineage>
</organism>
<feature type="domain" description="CN hydrolase" evidence="1">
    <location>
        <begin position="1"/>
        <end position="236"/>
    </location>
</feature>
<reference evidence="2" key="1">
    <citation type="journal article" date="2021" name="PeerJ">
        <title>Extensive microbial diversity within the chicken gut microbiome revealed by metagenomics and culture.</title>
        <authorList>
            <person name="Gilroy R."/>
            <person name="Ravi A."/>
            <person name="Getino M."/>
            <person name="Pursley I."/>
            <person name="Horton D.L."/>
            <person name="Alikhan N.F."/>
            <person name="Baker D."/>
            <person name="Gharbi K."/>
            <person name="Hall N."/>
            <person name="Watson M."/>
            <person name="Adriaenssens E.M."/>
            <person name="Foster-Nyarko E."/>
            <person name="Jarju S."/>
            <person name="Secka A."/>
            <person name="Antonio M."/>
            <person name="Oren A."/>
            <person name="Chaudhuri R.R."/>
            <person name="La Ragione R."/>
            <person name="Hildebrand F."/>
            <person name="Pallen M.J."/>
        </authorList>
    </citation>
    <scope>NUCLEOTIDE SEQUENCE</scope>
    <source>
        <strain evidence="2">ChiSxjej3B15-1167</strain>
    </source>
</reference>
<dbReference type="InterPro" id="IPR003010">
    <property type="entry name" value="C-N_Hydrolase"/>
</dbReference>
<dbReference type="SUPFAM" id="SSF56317">
    <property type="entry name" value="Carbon-nitrogen hydrolase"/>
    <property type="match status" value="1"/>
</dbReference>
<dbReference type="PANTHER" id="PTHR47799">
    <property type="entry name" value="OMEGA-AMIDASE YAFV"/>
    <property type="match status" value="1"/>
</dbReference>
<comment type="caution">
    <text evidence="2">The sequence shown here is derived from an EMBL/GenBank/DDBJ whole genome shotgun (WGS) entry which is preliminary data.</text>
</comment>
<dbReference type="GO" id="GO:0106008">
    <property type="term" value="F:2-oxoglutaramate amidase activity"/>
    <property type="evidence" value="ECO:0007669"/>
    <property type="project" value="TreeGrafter"/>
</dbReference>
<dbReference type="PROSITE" id="PS50263">
    <property type="entry name" value="CN_HYDROLASE"/>
    <property type="match status" value="1"/>
</dbReference>
<accession>A0A9D2BDU0</accession>
<dbReference type="InterPro" id="IPR036526">
    <property type="entry name" value="C-N_Hydrolase_sf"/>
</dbReference>
<protein>
    <submittedName>
        <fullName evidence="2">Carbon-nitrogen family hydrolase</fullName>
    </submittedName>
</protein>
<evidence type="ECO:0000313" key="2">
    <source>
        <dbReference type="EMBL" id="HIX72835.1"/>
    </source>
</evidence>
<dbReference type="EMBL" id="DXEQ01000220">
    <property type="protein sequence ID" value="HIX72835.1"/>
    <property type="molecule type" value="Genomic_DNA"/>
</dbReference>
<dbReference type="GO" id="GO:0050152">
    <property type="term" value="F:omega-amidase activity"/>
    <property type="evidence" value="ECO:0007669"/>
    <property type="project" value="TreeGrafter"/>
</dbReference>
<dbReference type="Proteomes" id="UP000886805">
    <property type="component" value="Unassembled WGS sequence"/>
</dbReference>
<sequence>MRIGLAQMDIFWENVQKNMEKAEDFIKKAKENQVELLIFPEMTLTGFSMHVEKTTKDWQQQVHFFEEMSRQHEISIIFGYPAPVGISGQKMYHNHLALAEHGRVRMDYTKLHPFTFGQEGECFSGGEEIVCTPWKDTMLGAFICYDLRFPEIFQISSAKSELIVLIANWPVSRIDDWDCLLKARAIENQAYIAAVNRTGEGGGLLYNGHSALYGPRGERLTTLCQEESLLIGEVDPEYVRRCRDVFPLKKDRREELYRKSRVQVVPADAR</sequence>
<keyword evidence="2" id="KW-0378">Hydrolase</keyword>
<dbReference type="Pfam" id="PF00795">
    <property type="entry name" value="CN_hydrolase"/>
    <property type="match status" value="1"/>
</dbReference>
<proteinExistence type="predicted"/>
<dbReference type="Gene3D" id="3.60.110.10">
    <property type="entry name" value="Carbon-nitrogen hydrolase"/>
    <property type="match status" value="1"/>
</dbReference>
<dbReference type="InterPro" id="IPR052737">
    <property type="entry name" value="Omega-amidase_YafV"/>
</dbReference>
<gene>
    <name evidence="2" type="ORF">H9849_07405</name>
</gene>
<evidence type="ECO:0000259" key="1">
    <source>
        <dbReference type="PROSITE" id="PS50263"/>
    </source>
</evidence>
<dbReference type="AlphaFoldDB" id="A0A9D2BDU0"/>
<evidence type="ECO:0000313" key="3">
    <source>
        <dbReference type="Proteomes" id="UP000886805"/>
    </source>
</evidence>
<reference evidence="2" key="2">
    <citation type="submission" date="2021-04" db="EMBL/GenBank/DDBJ databases">
        <authorList>
            <person name="Gilroy R."/>
        </authorList>
    </citation>
    <scope>NUCLEOTIDE SEQUENCE</scope>
    <source>
        <strain evidence="2">ChiSxjej3B15-1167</strain>
    </source>
</reference>
<dbReference type="PANTHER" id="PTHR47799:SF1">
    <property type="entry name" value="OMEGA-AMIDASE YAFV"/>
    <property type="match status" value="1"/>
</dbReference>